<proteinExistence type="predicted"/>
<reference evidence="1 2" key="1">
    <citation type="submission" date="2018-05" db="EMBL/GenBank/DDBJ databases">
        <title>Complete genome sequence of Arcticibacterium luteifluviistationis SM1504T, a cytophagaceae bacterium isolated from Arctic surface seawater.</title>
        <authorList>
            <person name="Li Y."/>
            <person name="Qin Q.-L."/>
        </authorList>
    </citation>
    <scope>NUCLEOTIDE SEQUENCE [LARGE SCALE GENOMIC DNA]</scope>
    <source>
        <strain evidence="1 2">SM1504</strain>
    </source>
</reference>
<sequence>MKMNKLKWSDPVHIVTSFAGAKNTTAKSELGIFSIEIPRDIFKDSLLRLDGRIVCYVSGETIAKSTAQEMVDHIGKYHWTISDNPKVENQYLQTEFGEMELRPEVKPDIFPKTIKYSIYLKGKPILRYADDVEIVKFKAEIHLEKIKRAANYLELLKGNK</sequence>
<accession>A0A2Z4GBH4</accession>
<dbReference type="EMBL" id="CP029480">
    <property type="protein sequence ID" value="AWV98576.1"/>
    <property type="molecule type" value="Genomic_DNA"/>
</dbReference>
<dbReference type="AlphaFoldDB" id="A0A2Z4GBH4"/>
<protein>
    <submittedName>
        <fullName evidence="1">Uncharacterized protein</fullName>
    </submittedName>
</protein>
<dbReference type="Proteomes" id="UP000249873">
    <property type="component" value="Chromosome"/>
</dbReference>
<evidence type="ECO:0000313" key="1">
    <source>
        <dbReference type="EMBL" id="AWV98576.1"/>
    </source>
</evidence>
<gene>
    <name evidence="1" type="ORF">DJ013_10505</name>
</gene>
<evidence type="ECO:0000313" key="2">
    <source>
        <dbReference type="Proteomes" id="UP000249873"/>
    </source>
</evidence>
<organism evidence="1 2">
    <name type="scientific">Arcticibacterium luteifluviistationis</name>
    <dbReference type="NCBI Taxonomy" id="1784714"/>
    <lineage>
        <taxon>Bacteria</taxon>
        <taxon>Pseudomonadati</taxon>
        <taxon>Bacteroidota</taxon>
        <taxon>Cytophagia</taxon>
        <taxon>Cytophagales</taxon>
        <taxon>Leadbetterellaceae</taxon>
        <taxon>Arcticibacterium</taxon>
    </lineage>
</organism>
<name>A0A2Z4GBH4_9BACT</name>
<dbReference type="KEGG" id="als:DJ013_10505"/>
<keyword evidence="2" id="KW-1185">Reference proteome</keyword>